<keyword evidence="5 6" id="KW-0472">Membrane</keyword>
<keyword evidence="3 6" id="KW-0812">Transmembrane</keyword>
<dbReference type="PANTHER" id="PTHR46641">
    <property type="entry name" value="FMRFAMIDE RECEPTOR-RELATED"/>
    <property type="match status" value="1"/>
</dbReference>
<dbReference type="OrthoDB" id="10011262at2759"/>
<sequence length="359" mass="40992">MSQGIIFDGISLWVVEPTLHSIIVYSIAIPIISVLGIIGNILIIYVLFNENFKESIFTYLRVFAASDLVTCSMLVFSGLARGVFWCKNGWLEFDAFVYLPVASVSSNITVWATMCVTVDRLAIVFSMPRCRPPKFCDYRTARKLMIFSSCLAILLNVPYCLIYTYNAQGDLVTTSFFHSWLYNLQNWLQFVLHGLIPTVLLLVANIIMCHSIRKILKRRQLVLRYKNIREGNRLKNQARMNVMMVGIVFVFLVGEVPTHLASRLSALTLLYGGDPTKVSEYYMETFRMYATLLNAISSSANFVLYCLLSQRFHSHLKHLLTGKTRQGSNNIKSHVSYVVRVESSDIEINNFECTNVKYF</sequence>
<dbReference type="RefSeq" id="XP_026299080.1">
    <property type="nucleotide sequence ID" value="XM_026443295.1"/>
</dbReference>
<evidence type="ECO:0000256" key="5">
    <source>
        <dbReference type="ARBA" id="ARBA00023136"/>
    </source>
</evidence>
<evidence type="ECO:0000256" key="1">
    <source>
        <dbReference type="ARBA" id="ARBA00004370"/>
    </source>
</evidence>
<dbReference type="GO" id="GO:0016020">
    <property type="term" value="C:membrane"/>
    <property type="evidence" value="ECO:0007669"/>
    <property type="project" value="UniProtKB-SubCell"/>
</dbReference>
<organism evidence="8">
    <name type="scientific">Apis mellifera</name>
    <name type="common">Honeybee</name>
    <dbReference type="NCBI Taxonomy" id="7460"/>
    <lineage>
        <taxon>Eukaryota</taxon>
        <taxon>Metazoa</taxon>
        <taxon>Ecdysozoa</taxon>
        <taxon>Arthropoda</taxon>
        <taxon>Hexapoda</taxon>
        <taxon>Insecta</taxon>
        <taxon>Pterygota</taxon>
        <taxon>Neoptera</taxon>
        <taxon>Endopterygota</taxon>
        <taxon>Hymenoptera</taxon>
        <taxon>Apocrita</taxon>
        <taxon>Aculeata</taxon>
        <taxon>Apoidea</taxon>
        <taxon>Anthophila</taxon>
        <taxon>Apidae</taxon>
        <taxon>Apis</taxon>
    </lineage>
</organism>
<dbReference type="AlphaFoldDB" id="A0A7M7MPI7"/>
<evidence type="ECO:0000256" key="6">
    <source>
        <dbReference type="SAM" id="Phobius"/>
    </source>
</evidence>
<gene>
    <name evidence="10" type="primary">LOC102655521</name>
</gene>
<evidence type="ECO:0000313" key="9">
    <source>
        <dbReference type="Proteomes" id="UP000005203"/>
    </source>
</evidence>
<feature type="transmembrane region" description="Helical" evidence="6">
    <location>
        <begin position="96"/>
        <end position="123"/>
    </location>
</feature>
<evidence type="ECO:0000313" key="8">
    <source>
        <dbReference type="EnsemblMetazoa" id="XP_026299080"/>
    </source>
</evidence>
<name>A0A7M7MPI7_APIME</name>
<dbReference type="InterPro" id="IPR017452">
    <property type="entry name" value="GPCR_Rhodpsn_7TM"/>
</dbReference>
<keyword evidence="9" id="KW-1185">Reference proteome</keyword>
<feature type="transmembrane region" description="Helical" evidence="6">
    <location>
        <begin position="144"/>
        <end position="167"/>
    </location>
</feature>
<dbReference type="SUPFAM" id="SSF81321">
    <property type="entry name" value="Family A G protein-coupled receptor-like"/>
    <property type="match status" value="1"/>
</dbReference>
<comment type="subcellular location">
    <subcellularLocation>
        <location evidence="1">Membrane</location>
    </subcellularLocation>
</comment>
<accession>A0A7M7MPI7</accession>
<feature type="domain" description="G-protein coupled receptors family 1 profile" evidence="7">
    <location>
        <begin position="39"/>
        <end position="305"/>
    </location>
</feature>
<evidence type="ECO:0000256" key="3">
    <source>
        <dbReference type="ARBA" id="ARBA00022692"/>
    </source>
</evidence>
<feature type="transmembrane region" description="Helical" evidence="6">
    <location>
        <begin position="22"/>
        <end position="48"/>
    </location>
</feature>
<comment type="similarity">
    <text evidence="2">Belongs to the G-protein coupled receptor 1 family.</text>
</comment>
<proteinExistence type="inferred from homology"/>
<evidence type="ECO:0000256" key="2">
    <source>
        <dbReference type="ARBA" id="ARBA00010663"/>
    </source>
</evidence>
<reference evidence="10" key="2">
    <citation type="submission" date="2025-04" db="UniProtKB">
        <authorList>
            <consortium name="RefSeq"/>
        </authorList>
    </citation>
    <scope>IDENTIFICATION</scope>
    <source>
        <strain evidence="10">DH4</strain>
        <tissue evidence="10">Whole body</tissue>
    </source>
</reference>
<dbReference type="PROSITE" id="PS50262">
    <property type="entry name" value="G_PROTEIN_RECEP_F1_2"/>
    <property type="match status" value="1"/>
</dbReference>
<dbReference type="PANTHER" id="PTHR46641:SF25">
    <property type="entry name" value="CNMAMIDE RECEPTOR-RELATED"/>
    <property type="match status" value="1"/>
</dbReference>
<feature type="transmembrane region" description="Helical" evidence="6">
    <location>
        <begin position="242"/>
        <end position="266"/>
    </location>
</feature>
<dbReference type="PRINTS" id="PR00237">
    <property type="entry name" value="GPCRRHODOPSN"/>
</dbReference>
<protein>
    <submittedName>
        <fullName evidence="10">G-protein coupled receptor 54</fullName>
    </submittedName>
</protein>
<feature type="transmembrane region" description="Helical" evidence="6">
    <location>
        <begin position="187"/>
        <end position="209"/>
    </location>
</feature>
<evidence type="ECO:0000256" key="4">
    <source>
        <dbReference type="ARBA" id="ARBA00022989"/>
    </source>
</evidence>
<dbReference type="KEGG" id="ame:102655521"/>
<keyword evidence="10" id="KW-0675">Receptor</keyword>
<keyword evidence="4 6" id="KW-1133">Transmembrane helix</keyword>
<evidence type="ECO:0000313" key="10">
    <source>
        <dbReference type="RefSeq" id="XP_026299080.1"/>
    </source>
</evidence>
<dbReference type="InterPro" id="IPR000276">
    <property type="entry name" value="GPCR_Rhodpsn"/>
</dbReference>
<dbReference type="InterPro" id="IPR052954">
    <property type="entry name" value="GPCR-Ligand_Int"/>
</dbReference>
<dbReference type="GO" id="GO:0004930">
    <property type="term" value="F:G protein-coupled receptor activity"/>
    <property type="evidence" value="ECO:0007669"/>
    <property type="project" value="InterPro"/>
</dbReference>
<reference evidence="8" key="1">
    <citation type="submission" date="2021-01" db="UniProtKB">
        <authorList>
            <consortium name="EnsemblMetazoa"/>
        </authorList>
    </citation>
    <scope>IDENTIFICATION</scope>
    <source>
        <strain evidence="8">DH4</strain>
    </source>
</reference>
<feature type="transmembrane region" description="Helical" evidence="6">
    <location>
        <begin position="60"/>
        <end position="84"/>
    </location>
</feature>
<dbReference type="Gene3D" id="1.20.1070.10">
    <property type="entry name" value="Rhodopsin 7-helix transmembrane proteins"/>
    <property type="match status" value="1"/>
</dbReference>
<dbReference type="GeneID" id="102655521"/>
<evidence type="ECO:0000259" key="7">
    <source>
        <dbReference type="PROSITE" id="PS50262"/>
    </source>
</evidence>
<feature type="transmembrane region" description="Helical" evidence="6">
    <location>
        <begin position="286"/>
        <end position="308"/>
    </location>
</feature>
<accession>A0A8B8H504</accession>
<dbReference type="EnsemblMetazoa" id="XM_026443295">
    <property type="protein sequence ID" value="XP_026299080"/>
    <property type="gene ID" value="LOC102655521"/>
</dbReference>
<dbReference type="Proteomes" id="UP000005203">
    <property type="component" value="Linkage group LG10"/>
</dbReference>